<organism evidence="2 3">
    <name type="scientific">Zasmidium cellare ATCC 36951</name>
    <dbReference type="NCBI Taxonomy" id="1080233"/>
    <lineage>
        <taxon>Eukaryota</taxon>
        <taxon>Fungi</taxon>
        <taxon>Dikarya</taxon>
        <taxon>Ascomycota</taxon>
        <taxon>Pezizomycotina</taxon>
        <taxon>Dothideomycetes</taxon>
        <taxon>Dothideomycetidae</taxon>
        <taxon>Mycosphaerellales</taxon>
        <taxon>Mycosphaerellaceae</taxon>
        <taxon>Zasmidium</taxon>
    </lineage>
</organism>
<dbReference type="AlphaFoldDB" id="A0A6A6BY27"/>
<keyword evidence="1" id="KW-0732">Signal</keyword>
<proteinExistence type="predicted"/>
<protein>
    <recommendedName>
        <fullName evidence="4">RlpA-like protein double-psi beta-barrel domain-containing protein</fullName>
    </recommendedName>
</protein>
<dbReference type="CDD" id="cd22191">
    <property type="entry name" value="DPBB_RlpA_EXP_N-like"/>
    <property type="match status" value="1"/>
</dbReference>
<dbReference type="Gene3D" id="2.40.40.10">
    <property type="entry name" value="RlpA-like domain"/>
    <property type="match status" value="1"/>
</dbReference>
<dbReference type="PANTHER" id="PTHR31836:SF28">
    <property type="entry name" value="SRCR DOMAIN-CONTAINING PROTEIN-RELATED"/>
    <property type="match status" value="1"/>
</dbReference>
<name>A0A6A6BY27_ZASCE</name>
<keyword evidence="3" id="KW-1185">Reference proteome</keyword>
<dbReference type="OrthoDB" id="623670at2759"/>
<dbReference type="InterPro" id="IPR036908">
    <property type="entry name" value="RlpA-like_sf"/>
</dbReference>
<sequence>MKFSSNIALAIMATIGQLENASPVETTELEKRVTHSGTATVYSQGGVPGSCGKVSNGNDYVVALGRNWQSNNGFCERKIQITNAGPYEDQSVGGKGKVIVATVRDLCEGCNGDDIDLSYGAWNALTNNHVASRVRATWHFCNANGQC</sequence>
<evidence type="ECO:0000256" key="1">
    <source>
        <dbReference type="ARBA" id="ARBA00022729"/>
    </source>
</evidence>
<dbReference type="RefSeq" id="XP_033660392.1">
    <property type="nucleotide sequence ID" value="XM_033809701.1"/>
</dbReference>
<dbReference type="PANTHER" id="PTHR31836">
    <property type="match status" value="1"/>
</dbReference>
<evidence type="ECO:0000313" key="3">
    <source>
        <dbReference type="Proteomes" id="UP000799537"/>
    </source>
</evidence>
<dbReference type="EMBL" id="ML993636">
    <property type="protein sequence ID" value="KAF2159503.1"/>
    <property type="molecule type" value="Genomic_DNA"/>
</dbReference>
<reference evidence="2" key="1">
    <citation type="journal article" date="2020" name="Stud. Mycol.">
        <title>101 Dothideomycetes genomes: a test case for predicting lifestyles and emergence of pathogens.</title>
        <authorList>
            <person name="Haridas S."/>
            <person name="Albert R."/>
            <person name="Binder M."/>
            <person name="Bloem J."/>
            <person name="Labutti K."/>
            <person name="Salamov A."/>
            <person name="Andreopoulos B."/>
            <person name="Baker S."/>
            <person name="Barry K."/>
            <person name="Bills G."/>
            <person name="Bluhm B."/>
            <person name="Cannon C."/>
            <person name="Castanera R."/>
            <person name="Culley D."/>
            <person name="Daum C."/>
            <person name="Ezra D."/>
            <person name="Gonzalez J."/>
            <person name="Henrissat B."/>
            <person name="Kuo A."/>
            <person name="Liang C."/>
            <person name="Lipzen A."/>
            <person name="Lutzoni F."/>
            <person name="Magnuson J."/>
            <person name="Mondo S."/>
            <person name="Nolan M."/>
            <person name="Ohm R."/>
            <person name="Pangilinan J."/>
            <person name="Park H.-J."/>
            <person name="Ramirez L."/>
            <person name="Alfaro M."/>
            <person name="Sun H."/>
            <person name="Tritt A."/>
            <person name="Yoshinaga Y."/>
            <person name="Zwiers L.-H."/>
            <person name="Turgeon B."/>
            <person name="Goodwin S."/>
            <person name="Spatafora J."/>
            <person name="Crous P."/>
            <person name="Grigoriev I."/>
        </authorList>
    </citation>
    <scope>NUCLEOTIDE SEQUENCE</scope>
    <source>
        <strain evidence="2">ATCC 36951</strain>
    </source>
</reference>
<accession>A0A6A6BY27</accession>
<dbReference type="InterPro" id="IPR051477">
    <property type="entry name" value="Expansin_CellWall"/>
</dbReference>
<dbReference type="Proteomes" id="UP000799537">
    <property type="component" value="Unassembled WGS sequence"/>
</dbReference>
<gene>
    <name evidence="2" type="ORF">M409DRAFT_29976</name>
</gene>
<evidence type="ECO:0008006" key="4">
    <source>
        <dbReference type="Google" id="ProtNLM"/>
    </source>
</evidence>
<dbReference type="SUPFAM" id="SSF50685">
    <property type="entry name" value="Barwin-like endoglucanases"/>
    <property type="match status" value="1"/>
</dbReference>
<dbReference type="GeneID" id="54562973"/>
<evidence type="ECO:0000313" key="2">
    <source>
        <dbReference type="EMBL" id="KAF2159503.1"/>
    </source>
</evidence>